<feature type="region of interest" description="Disordered" evidence="1">
    <location>
        <begin position="1"/>
        <end position="86"/>
    </location>
</feature>
<feature type="transmembrane region" description="Helical" evidence="2">
    <location>
        <begin position="188"/>
        <end position="207"/>
    </location>
</feature>
<sequence>MSGNATSHNRRDSFTELDDGLEGVDDFTNEPNPFDDVISDDYETKKKPPGYGNVVDTASLPPGYEETMEVPQRPAEGPSSTQTTAGTLPPGLFNYLSQFFELDDQELKKRLWNAIAFKIEPLDDLENRGPDDAKPDLYSPVWIFGTIVMTNFIGSQFFNVIVNGVISGVYWQDDSNKVFGGARFMHSFWLYLIYGFFIPLVIAKTYLRRKDSVVELISTFGYSLLVWIPIGLLIDFSNAFQTVLPKYVLSLIKWLFVAIAFIKSSLFLYRKMNTSDESDQLIKWPIVGLNAIMCIIARFLLYHS</sequence>
<feature type="transmembrane region" description="Helical" evidence="2">
    <location>
        <begin position="141"/>
        <end position="168"/>
    </location>
</feature>
<feature type="transmembrane region" description="Helical" evidence="2">
    <location>
        <begin position="247"/>
        <end position="269"/>
    </location>
</feature>
<name>A0A7H9HPE5_9SACH</name>
<dbReference type="PANTHER" id="PTHR12822:SF2">
    <property type="entry name" value="PROTEIN YIPF"/>
    <property type="match status" value="1"/>
</dbReference>
<dbReference type="OrthoDB" id="10256463at2759"/>
<dbReference type="EMBL" id="CP059268">
    <property type="protein sequence ID" value="QLQ79233.1"/>
    <property type="molecule type" value="Genomic_DNA"/>
</dbReference>
<dbReference type="GO" id="GO:0016192">
    <property type="term" value="P:vesicle-mediated transport"/>
    <property type="evidence" value="ECO:0007669"/>
    <property type="project" value="InterPro"/>
</dbReference>
<evidence type="ECO:0000313" key="4">
    <source>
        <dbReference type="Proteomes" id="UP000510647"/>
    </source>
</evidence>
<evidence type="ECO:0000313" key="3">
    <source>
        <dbReference type="EMBL" id="QLQ79233.1"/>
    </source>
</evidence>
<evidence type="ECO:0000256" key="1">
    <source>
        <dbReference type="SAM" id="MobiDB-lite"/>
    </source>
</evidence>
<proteinExistence type="predicted"/>
<dbReference type="AlphaFoldDB" id="A0A7H9HPE5"/>
<protein>
    <recommendedName>
        <fullName evidence="5">Protein YIP</fullName>
    </recommendedName>
</protein>
<dbReference type="Proteomes" id="UP000510647">
    <property type="component" value="Chromosome 2"/>
</dbReference>
<dbReference type="PANTHER" id="PTHR12822">
    <property type="entry name" value="PROTEIN YIPF"/>
    <property type="match status" value="1"/>
</dbReference>
<keyword evidence="2" id="KW-1133">Transmembrane helix</keyword>
<feature type="transmembrane region" description="Helical" evidence="2">
    <location>
        <begin position="281"/>
        <end position="301"/>
    </location>
</feature>
<keyword evidence="2" id="KW-0472">Membrane</keyword>
<keyword evidence="4" id="KW-1185">Reference proteome</keyword>
<gene>
    <name evidence="3" type="ORF">HG537_0B05800</name>
</gene>
<evidence type="ECO:0008006" key="5">
    <source>
        <dbReference type="Google" id="ProtNLM"/>
    </source>
</evidence>
<evidence type="ECO:0000256" key="2">
    <source>
        <dbReference type="SAM" id="Phobius"/>
    </source>
</evidence>
<dbReference type="GO" id="GO:0005794">
    <property type="term" value="C:Golgi apparatus"/>
    <property type="evidence" value="ECO:0007669"/>
    <property type="project" value="InterPro"/>
</dbReference>
<accession>A0A7H9HPE5</accession>
<organism evidence="3 4">
    <name type="scientific">Torulaspora globosa</name>
    <dbReference type="NCBI Taxonomy" id="48254"/>
    <lineage>
        <taxon>Eukaryota</taxon>
        <taxon>Fungi</taxon>
        <taxon>Dikarya</taxon>
        <taxon>Ascomycota</taxon>
        <taxon>Saccharomycotina</taxon>
        <taxon>Saccharomycetes</taxon>
        <taxon>Saccharomycetales</taxon>
        <taxon>Saccharomycetaceae</taxon>
        <taxon>Torulaspora</taxon>
    </lineage>
</organism>
<dbReference type="GO" id="GO:0031267">
    <property type="term" value="F:small GTPase binding"/>
    <property type="evidence" value="ECO:0007669"/>
    <property type="project" value="InterPro"/>
</dbReference>
<reference evidence="3 4" key="1">
    <citation type="submission" date="2020-06" db="EMBL/GenBank/DDBJ databases">
        <title>The yeast mating-type switching endonuclease HO is a domesticated member of an unorthodox homing genetic element family.</title>
        <authorList>
            <person name="Coughlan A.Y."/>
            <person name="Lombardi L."/>
            <person name="Braun-Galleani S."/>
            <person name="Martos A.R."/>
            <person name="Galeote V."/>
            <person name="Bigey F."/>
            <person name="Dequin S."/>
            <person name="Byrne K.P."/>
            <person name="Wolfe K.H."/>
        </authorList>
    </citation>
    <scope>NUCLEOTIDE SEQUENCE [LARGE SCALE GENOMIC DNA]</scope>
    <source>
        <strain evidence="3 4">CBS2947</strain>
    </source>
</reference>
<dbReference type="InterPro" id="IPR039765">
    <property type="entry name" value="Yip5/YIPF1/YIPF2"/>
</dbReference>
<feature type="compositionally biased region" description="Acidic residues" evidence="1">
    <location>
        <begin position="15"/>
        <end position="28"/>
    </location>
</feature>
<keyword evidence="2" id="KW-0812">Transmembrane</keyword>
<feature type="transmembrane region" description="Helical" evidence="2">
    <location>
        <begin position="219"/>
        <end position="241"/>
    </location>
</feature>